<keyword evidence="2" id="KW-1185">Reference proteome</keyword>
<dbReference type="Proteomes" id="UP000722625">
    <property type="component" value="Unassembled WGS sequence"/>
</dbReference>
<name>A0ABS5P5L9_9FLAO</name>
<sequence length="262" mass="31707">MKNLIMMFCLIIVHDCYCQSKKSNKQLKKNKMEYFNIDKYKDWEFDNSHLSTQERKFYKKRSDRVEINFFNTGIQVRITNVETPYKIIKGFSNESKRLSIIGYYFYQFSIKTDKEYDDNGKLIKEINYDLPYKFSLKQVIDKVKKEYQVDLENIGQESVLERFESNKPNKKTFYEVYLKSNVEKSTWNYVLIDGTTGEVLFKTSRRYPPDNEVITIQPFDEYIKSLKKDEEEKTAYHKTYKGKDYTKEEWEVFEEDFKSKQN</sequence>
<reference evidence="1 2" key="1">
    <citation type="journal article" date="2018" name="Int. J. Syst. Evol. Microbiol.">
        <title>Flavobacterium chryseum sp. nov. and Flavobacterium psychroterrae sp. nov., novel environmental bacteria isolated from Antarctica.</title>
        <authorList>
            <person name="Kralova S."/>
            <person name="Svec P."/>
            <person name="Busse H.J."/>
            <person name="Stankova E."/>
            <person name="Vaczi P."/>
            <person name="Sedlacek I."/>
        </authorList>
    </citation>
    <scope>NUCLEOTIDE SEQUENCE [LARGE SCALE GENOMIC DNA]</scope>
    <source>
        <strain evidence="1 2">CCM 8827</strain>
    </source>
</reference>
<comment type="caution">
    <text evidence="1">The sequence shown here is derived from an EMBL/GenBank/DDBJ whole genome shotgun (WGS) entry which is preliminary data.</text>
</comment>
<evidence type="ECO:0000313" key="1">
    <source>
        <dbReference type="EMBL" id="MBS7229582.1"/>
    </source>
</evidence>
<evidence type="ECO:0000313" key="2">
    <source>
        <dbReference type="Proteomes" id="UP000722625"/>
    </source>
</evidence>
<dbReference type="EMBL" id="JAGYVZ010000001">
    <property type="protein sequence ID" value="MBS7229582.1"/>
    <property type="molecule type" value="Genomic_DNA"/>
</dbReference>
<proteinExistence type="predicted"/>
<gene>
    <name evidence="1" type="ORF">KHA90_00975</name>
</gene>
<protein>
    <recommendedName>
        <fullName evidence="3">PepSY domain-containing protein</fullName>
    </recommendedName>
</protein>
<accession>A0ABS5P5L9</accession>
<evidence type="ECO:0008006" key="3">
    <source>
        <dbReference type="Google" id="ProtNLM"/>
    </source>
</evidence>
<organism evidence="1 2">
    <name type="scientific">Flavobacterium psychroterrae</name>
    <dbReference type="NCBI Taxonomy" id="2133767"/>
    <lineage>
        <taxon>Bacteria</taxon>
        <taxon>Pseudomonadati</taxon>
        <taxon>Bacteroidota</taxon>
        <taxon>Flavobacteriia</taxon>
        <taxon>Flavobacteriales</taxon>
        <taxon>Flavobacteriaceae</taxon>
        <taxon>Flavobacterium</taxon>
    </lineage>
</organism>
<dbReference type="RefSeq" id="WP_213293897.1">
    <property type="nucleotide sequence ID" value="NZ_JAGYVZ010000001.1"/>
</dbReference>